<feature type="transmembrane region" description="Helical" evidence="1">
    <location>
        <begin position="195"/>
        <end position="214"/>
    </location>
</feature>
<dbReference type="EMBL" id="BMDQ01000001">
    <property type="protein sequence ID" value="GGI55740.1"/>
    <property type="molecule type" value="Genomic_DNA"/>
</dbReference>
<dbReference type="Proteomes" id="UP000624701">
    <property type="component" value="Unassembled WGS sequence"/>
</dbReference>
<evidence type="ECO:0008006" key="4">
    <source>
        <dbReference type="Google" id="ProtNLM"/>
    </source>
</evidence>
<dbReference type="InterPro" id="IPR022134">
    <property type="entry name" value="DUF3667"/>
</dbReference>
<reference evidence="3" key="1">
    <citation type="journal article" date="2019" name="Int. J. Syst. Evol. Microbiol.">
        <title>The Global Catalogue of Microorganisms (GCM) 10K type strain sequencing project: providing services to taxonomists for standard genome sequencing and annotation.</title>
        <authorList>
            <consortium name="The Broad Institute Genomics Platform"/>
            <consortium name="The Broad Institute Genome Sequencing Center for Infectious Disease"/>
            <person name="Wu L."/>
            <person name="Ma J."/>
        </authorList>
    </citation>
    <scope>NUCLEOTIDE SEQUENCE [LARGE SCALE GENOMIC DNA]</scope>
    <source>
        <strain evidence="3">CCM 8681</strain>
    </source>
</reference>
<evidence type="ECO:0000313" key="2">
    <source>
        <dbReference type="EMBL" id="GGI55740.1"/>
    </source>
</evidence>
<keyword evidence="1" id="KW-1133">Transmembrane helix</keyword>
<keyword evidence="3" id="KW-1185">Reference proteome</keyword>
<feature type="transmembrane region" description="Helical" evidence="1">
    <location>
        <begin position="168"/>
        <end position="189"/>
    </location>
</feature>
<proteinExistence type="predicted"/>
<keyword evidence="1" id="KW-0812">Transmembrane</keyword>
<sequence>MNCKNCGHSINQNFCSYCGQRTAVSSINFRTLINEFQNTIFQINRGFLFTIKELAVRPGHAIRDFINGKRKPYYKPISFLLVVTTIYIFVSYLLDVDSFLANFLNNFKEGFDNANQENSKLKLSDNGIIDWLKTNQTYLVFVFVPIFSIASFIAFFKAKYNFYEHLVLQLYVTGQQFVMITVFTCIFFFNSEILMLATLASSVLYSLFVYWQFFKGKSFINIFFRYILIQVLFFLFYFVISLITIFIGVIISKLL</sequence>
<accession>A0ABQ2BTG4</accession>
<evidence type="ECO:0000313" key="3">
    <source>
        <dbReference type="Proteomes" id="UP000624701"/>
    </source>
</evidence>
<evidence type="ECO:0000256" key="1">
    <source>
        <dbReference type="SAM" id="Phobius"/>
    </source>
</evidence>
<dbReference type="Pfam" id="PF12412">
    <property type="entry name" value="DUF3667"/>
    <property type="match status" value="1"/>
</dbReference>
<protein>
    <recommendedName>
        <fullName evidence="4">DUF3667 domain-containing protein</fullName>
    </recommendedName>
</protein>
<gene>
    <name evidence="2" type="ORF">GCM10011444_00490</name>
</gene>
<keyword evidence="1" id="KW-0472">Membrane</keyword>
<feature type="transmembrane region" description="Helical" evidence="1">
    <location>
        <begin position="138"/>
        <end position="156"/>
    </location>
</feature>
<feature type="transmembrane region" description="Helical" evidence="1">
    <location>
        <begin position="73"/>
        <end position="94"/>
    </location>
</feature>
<organism evidence="2 3">
    <name type="scientific">Winogradskyella haliclonae</name>
    <dbReference type="NCBI Taxonomy" id="2048558"/>
    <lineage>
        <taxon>Bacteria</taxon>
        <taxon>Pseudomonadati</taxon>
        <taxon>Bacteroidota</taxon>
        <taxon>Flavobacteriia</taxon>
        <taxon>Flavobacteriales</taxon>
        <taxon>Flavobacteriaceae</taxon>
        <taxon>Winogradskyella</taxon>
    </lineage>
</organism>
<feature type="transmembrane region" description="Helical" evidence="1">
    <location>
        <begin position="226"/>
        <end position="251"/>
    </location>
</feature>
<comment type="caution">
    <text evidence="2">The sequence shown here is derived from an EMBL/GenBank/DDBJ whole genome shotgun (WGS) entry which is preliminary data.</text>
</comment>
<dbReference type="RefSeq" id="WP_188372687.1">
    <property type="nucleotide sequence ID" value="NZ_BMDQ01000001.1"/>
</dbReference>
<name>A0ABQ2BTG4_9FLAO</name>